<keyword evidence="1 3" id="KW-0808">Transferase</keyword>
<dbReference type="GO" id="GO:0016020">
    <property type="term" value="C:membrane"/>
    <property type="evidence" value="ECO:0007669"/>
    <property type="project" value="GOC"/>
</dbReference>
<accession>C1C0Q4</accession>
<dbReference type="InterPro" id="IPR007577">
    <property type="entry name" value="GlycoTrfase_DXD_sugar-bd_CS"/>
</dbReference>
<sequence length="296" mass="34237">MRRNAFVLKLVFLVLCLVFLNGFRTSISYTQEVNTKISKPPNDLNGTLSNISQLHQILMKGSMREDLPIQGIQRLQEQSYDIPPLIHMMWIFKEIPQKYINNVLRVYEINKNYTLCLWLDSTSFKNSTLISFLTRKRLVVKNIEHIKWINAGIIGVAKAKKKIGMVPDILRFEVVYNMGGIYTDMDTIALKQFPLDIFSKSFVTHTTGGYNNLNVAVFGMPKESRFLKYVMDFIRIKSFPKYFPSVLSSTGPPAFTTVFVDYHDPRINCIPQEYLIAPRTPHSFSYHSMDGAWMRL</sequence>
<evidence type="ECO:0000256" key="2">
    <source>
        <dbReference type="SAM" id="SignalP"/>
    </source>
</evidence>
<dbReference type="EMBL" id="BT080433">
    <property type="protein sequence ID" value="ACO14857.1"/>
    <property type="molecule type" value="mRNA"/>
</dbReference>
<name>C1C0Q4_CALCM</name>
<organism evidence="3">
    <name type="scientific">Caligus clemensi</name>
    <name type="common">Sea louse</name>
    <dbReference type="NCBI Taxonomy" id="344056"/>
    <lineage>
        <taxon>Eukaryota</taxon>
        <taxon>Metazoa</taxon>
        <taxon>Ecdysozoa</taxon>
        <taxon>Arthropoda</taxon>
        <taxon>Crustacea</taxon>
        <taxon>Multicrustacea</taxon>
        <taxon>Hexanauplia</taxon>
        <taxon>Copepoda</taxon>
        <taxon>Siphonostomatoida</taxon>
        <taxon>Caligidae</taxon>
        <taxon>Caligus</taxon>
    </lineage>
</organism>
<dbReference type="Pfam" id="PF04488">
    <property type="entry name" value="Gly_transf_sug"/>
    <property type="match status" value="1"/>
</dbReference>
<protein>
    <submittedName>
        <fullName evidence="3">Glycosyltransferase C17G8.11c</fullName>
    </submittedName>
</protein>
<proteinExistence type="evidence at transcript level"/>
<reference evidence="3" key="1">
    <citation type="submission" date="2009-03" db="EMBL/GenBank/DDBJ databases">
        <title>Caligus clemensi ESTs and full-length cDNAs.</title>
        <authorList>
            <person name="Yasuike M."/>
            <person name="von Schalburg K."/>
            <person name="Cooper G."/>
            <person name="Leong J."/>
            <person name="Jones S.R.M."/>
            <person name="Koop B.F."/>
        </authorList>
    </citation>
    <scope>NUCLEOTIDE SEQUENCE</scope>
    <source>
        <tissue evidence="3">Whole</tissue>
    </source>
</reference>
<dbReference type="InterPro" id="IPR051706">
    <property type="entry name" value="Glycosyltransferase_domain"/>
</dbReference>
<dbReference type="PANTHER" id="PTHR32385">
    <property type="entry name" value="MANNOSYL PHOSPHORYLINOSITOL CERAMIDE SYNTHASE"/>
    <property type="match status" value="1"/>
</dbReference>
<dbReference type="GO" id="GO:0000030">
    <property type="term" value="F:mannosyltransferase activity"/>
    <property type="evidence" value="ECO:0007669"/>
    <property type="project" value="TreeGrafter"/>
</dbReference>
<dbReference type="GO" id="GO:0051999">
    <property type="term" value="P:mannosyl-inositol phosphorylceramide biosynthetic process"/>
    <property type="evidence" value="ECO:0007669"/>
    <property type="project" value="TreeGrafter"/>
</dbReference>
<dbReference type="AlphaFoldDB" id="C1C0Q4"/>
<feature type="signal peptide" evidence="2">
    <location>
        <begin position="1"/>
        <end position="22"/>
    </location>
</feature>
<feature type="chain" id="PRO_5002907580" evidence="2">
    <location>
        <begin position="23"/>
        <end position="296"/>
    </location>
</feature>
<evidence type="ECO:0000256" key="1">
    <source>
        <dbReference type="ARBA" id="ARBA00022679"/>
    </source>
</evidence>
<keyword evidence="2" id="KW-0732">Signal</keyword>
<evidence type="ECO:0000313" key="3">
    <source>
        <dbReference type="EMBL" id="ACO14857.1"/>
    </source>
</evidence>
<dbReference type="Gene3D" id="3.90.550.20">
    <property type="match status" value="1"/>
</dbReference>
<dbReference type="SUPFAM" id="SSF53448">
    <property type="entry name" value="Nucleotide-diphospho-sugar transferases"/>
    <property type="match status" value="1"/>
</dbReference>
<dbReference type="InterPro" id="IPR029044">
    <property type="entry name" value="Nucleotide-diphossugar_trans"/>
</dbReference>
<dbReference type="PANTHER" id="PTHR32385:SF15">
    <property type="entry name" value="INOSITOL PHOSPHOCERAMIDE MANNOSYLTRANSFERASE 1"/>
    <property type="match status" value="1"/>
</dbReference>
<gene>
    <name evidence="3" type="primary">YD6B</name>
</gene>